<keyword evidence="3" id="KW-1185">Reference proteome</keyword>
<name>A0A9N7YYY4_PLEPL</name>
<accession>A0A9N7YYY4</accession>
<dbReference type="Proteomes" id="UP001153269">
    <property type="component" value="Unassembled WGS sequence"/>
</dbReference>
<evidence type="ECO:0000313" key="3">
    <source>
        <dbReference type="Proteomes" id="UP001153269"/>
    </source>
</evidence>
<protein>
    <submittedName>
        <fullName evidence="2">Uncharacterized protein</fullName>
    </submittedName>
</protein>
<feature type="region of interest" description="Disordered" evidence="1">
    <location>
        <begin position="66"/>
        <end position="104"/>
    </location>
</feature>
<dbReference type="AlphaFoldDB" id="A0A9N7YYY4"/>
<organism evidence="2 3">
    <name type="scientific">Pleuronectes platessa</name>
    <name type="common">European plaice</name>
    <dbReference type="NCBI Taxonomy" id="8262"/>
    <lineage>
        <taxon>Eukaryota</taxon>
        <taxon>Metazoa</taxon>
        <taxon>Chordata</taxon>
        <taxon>Craniata</taxon>
        <taxon>Vertebrata</taxon>
        <taxon>Euteleostomi</taxon>
        <taxon>Actinopterygii</taxon>
        <taxon>Neopterygii</taxon>
        <taxon>Teleostei</taxon>
        <taxon>Neoteleostei</taxon>
        <taxon>Acanthomorphata</taxon>
        <taxon>Carangaria</taxon>
        <taxon>Pleuronectiformes</taxon>
        <taxon>Pleuronectoidei</taxon>
        <taxon>Pleuronectidae</taxon>
        <taxon>Pleuronectes</taxon>
    </lineage>
</organism>
<comment type="caution">
    <text evidence="2">The sequence shown here is derived from an EMBL/GenBank/DDBJ whole genome shotgun (WGS) entry which is preliminary data.</text>
</comment>
<evidence type="ECO:0000256" key="1">
    <source>
        <dbReference type="SAM" id="MobiDB-lite"/>
    </source>
</evidence>
<evidence type="ECO:0000313" key="2">
    <source>
        <dbReference type="EMBL" id="CAB1443355.1"/>
    </source>
</evidence>
<proteinExistence type="predicted"/>
<sequence length="104" mass="11999">MWKKIRQVTDGKMLRLGGGNAKCLPDGGVTIFPEGVSWKWYKEPAASLVMIQYIPLKGGAVIEDLLVQPPPGHTKKKKKKKKKRQKEKKEEEEEKEEKEKRKQK</sequence>
<dbReference type="EMBL" id="CADEAL010003079">
    <property type="protein sequence ID" value="CAB1443355.1"/>
    <property type="molecule type" value="Genomic_DNA"/>
</dbReference>
<feature type="compositionally biased region" description="Basic residues" evidence="1">
    <location>
        <begin position="73"/>
        <end position="86"/>
    </location>
</feature>
<gene>
    <name evidence="2" type="ORF">PLEPLA_LOCUS31071</name>
</gene>
<reference evidence="2" key="1">
    <citation type="submission" date="2020-03" db="EMBL/GenBank/DDBJ databases">
        <authorList>
            <person name="Weist P."/>
        </authorList>
    </citation>
    <scope>NUCLEOTIDE SEQUENCE</scope>
</reference>